<evidence type="ECO:0000256" key="4">
    <source>
        <dbReference type="ARBA" id="ARBA00023242"/>
    </source>
</evidence>
<dbReference type="GO" id="GO:0006367">
    <property type="term" value="P:transcription initiation at RNA polymerase II promoter"/>
    <property type="evidence" value="ECO:0007669"/>
    <property type="project" value="InterPro"/>
</dbReference>
<dbReference type="PANTHER" id="PTHR12694:SF8">
    <property type="entry name" value="TRANSCRIPTION INITIATION FACTOR IIA SUBUNIT 1"/>
    <property type="match status" value="1"/>
</dbReference>
<dbReference type="AlphaFoldDB" id="A0A914Q426"/>
<evidence type="ECO:0000313" key="7">
    <source>
        <dbReference type="WBParaSite" id="PDA_v2.g25581.t1"/>
    </source>
</evidence>
<evidence type="ECO:0000256" key="3">
    <source>
        <dbReference type="ARBA" id="ARBA00023163"/>
    </source>
</evidence>
<organism evidence="6 7">
    <name type="scientific">Panagrolaimus davidi</name>
    <dbReference type="NCBI Taxonomy" id="227884"/>
    <lineage>
        <taxon>Eukaryota</taxon>
        <taxon>Metazoa</taxon>
        <taxon>Ecdysozoa</taxon>
        <taxon>Nematoda</taxon>
        <taxon>Chromadorea</taxon>
        <taxon>Rhabditida</taxon>
        <taxon>Tylenchina</taxon>
        <taxon>Panagrolaimomorpha</taxon>
        <taxon>Panagrolaimoidea</taxon>
        <taxon>Panagrolaimidae</taxon>
        <taxon>Panagrolaimus</taxon>
    </lineage>
</organism>
<dbReference type="PANTHER" id="PTHR12694">
    <property type="entry name" value="TRANSCRIPTION INITIATION FACTOR IIA SUBUNIT 1"/>
    <property type="match status" value="1"/>
</dbReference>
<dbReference type="InterPro" id="IPR009088">
    <property type="entry name" value="TFIIA_b-brl"/>
</dbReference>
<dbReference type="FunFam" id="2.30.18.10:FF:000008">
    <property type="entry name" value="Transcription factor TFIIA complex large subunit"/>
    <property type="match status" value="1"/>
</dbReference>
<evidence type="ECO:0000256" key="5">
    <source>
        <dbReference type="SAM" id="MobiDB-lite"/>
    </source>
</evidence>
<evidence type="ECO:0000256" key="2">
    <source>
        <dbReference type="ARBA" id="ARBA00010059"/>
    </source>
</evidence>
<dbReference type="Gene3D" id="1.10.287.100">
    <property type="match status" value="1"/>
</dbReference>
<protein>
    <submittedName>
        <fullName evidence="7">Uncharacterized protein</fullName>
    </submittedName>
</protein>
<proteinExistence type="inferred from homology"/>
<dbReference type="SMART" id="SM01371">
    <property type="entry name" value="TFIIA"/>
    <property type="match status" value="1"/>
</dbReference>
<dbReference type="WBParaSite" id="PDA_v2.g25581.t1">
    <property type="protein sequence ID" value="PDA_v2.g25581.t1"/>
    <property type="gene ID" value="PDA_v2.g25581"/>
</dbReference>
<keyword evidence="6" id="KW-1185">Reference proteome</keyword>
<comment type="subcellular location">
    <subcellularLocation>
        <location evidence="1">Nucleus</location>
    </subcellularLocation>
</comment>
<evidence type="ECO:0000313" key="6">
    <source>
        <dbReference type="Proteomes" id="UP000887578"/>
    </source>
</evidence>
<keyword evidence="3" id="KW-0804">Transcription</keyword>
<dbReference type="GO" id="GO:0005672">
    <property type="term" value="C:transcription factor TFIIA complex"/>
    <property type="evidence" value="ECO:0007669"/>
    <property type="project" value="InterPro"/>
</dbReference>
<reference evidence="7" key="1">
    <citation type="submission" date="2022-11" db="UniProtKB">
        <authorList>
            <consortium name="WormBaseParasite"/>
        </authorList>
    </citation>
    <scope>IDENTIFICATION</scope>
</reference>
<evidence type="ECO:0000256" key="1">
    <source>
        <dbReference type="ARBA" id="ARBA00004123"/>
    </source>
</evidence>
<dbReference type="Gene3D" id="2.30.18.10">
    <property type="entry name" value="Transcription factor IIA (TFIIA), beta-barrel domain"/>
    <property type="match status" value="1"/>
</dbReference>
<keyword evidence="4" id="KW-0539">Nucleus</keyword>
<dbReference type="Proteomes" id="UP000887578">
    <property type="component" value="Unplaced"/>
</dbReference>
<dbReference type="InterPro" id="IPR004855">
    <property type="entry name" value="TFIIA_asu/bsu"/>
</dbReference>
<feature type="region of interest" description="Disordered" evidence="5">
    <location>
        <begin position="56"/>
        <end position="140"/>
    </location>
</feature>
<accession>A0A914Q426</accession>
<feature type="compositionally biased region" description="Acidic residues" evidence="5">
    <location>
        <begin position="116"/>
        <end position="140"/>
    </location>
</feature>
<dbReference type="SUPFAM" id="SSF50784">
    <property type="entry name" value="Transcription factor IIA (TFIIA), beta-barrel domain"/>
    <property type="match status" value="1"/>
</dbReference>
<sequence>MTHAPNSGIEELYRSVIQDVIEQSKEAFLDENIDADILFQIQKAWEEKINASGAADLNPKVQPVPVVRPAQVKQQRTATRPIIPQLDGGPHMSDSSSDDEEDDDPLSRMVNRIDDKAEDDDEGGDEDPLNSADDQSDDEDLDTLFQSDNIIVCQFEKVNRARNKWKFNLKDGIMHLEGKDYCFQKCTGEAEW</sequence>
<dbReference type="SUPFAM" id="SSF47396">
    <property type="entry name" value="Transcription factor IIA (TFIIA), alpha-helical domain"/>
    <property type="match status" value="1"/>
</dbReference>
<dbReference type="Pfam" id="PF03153">
    <property type="entry name" value="TFIIA"/>
    <property type="match status" value="1"/>
</dbReference>
<feature type="compositionally biased region" description="Low complexity" evidence="5">
    <location>
        <begin position="59"/>
        <end position="76"/>
    </location>
</feature>
<name>A0A914Q426_9BILA</name>
<dbReference type="CDD" id="cd07976">
    <property type="entry name" value="TFIIA_alpha_beta_like"/>
    <property type="match status" value="1"/>
</dbReference>
<comment type="similarity">
    <text evidence="2">Belongs to the TFIIA subunit 1 family.</text>
</comment>